<comment type="similarity">
    <text evidence="4">Belongs to the DASH complex DUO1 family.</text>
</comment>
<gene>
    <name evidence="20" type="ORF">B0H15DRAFT_849116</name>
</gene>
<keyword evidence="7" id="KW-0132">Cell division</keyword>
<dbReference type="GO" id="GO:0051301">
    <property type="term" value="P:cell division"/>
    <property type="evidence" value="ECO:0007669"/>
    <property type="project" value="UniProtKB-KW"/>
</dbReference>
<feature type="region of interest" description="Disordered" evidence="19">
    <location>
        <begin position="182"/>
        <end position="270"/>
    </location>
</feature>
<keyword evidence="15" id="KW-0131">Cell cycle</keyword>
<evidence type="ECO:0000256" key="12">
    <source>
        <dbReference type="ARBA" id="ARBA00023054"/>
    </source>
</evidence>
<keyword evidence="6" id="KW-0963">Cytoplasm</keyword>
<feature type="compositionally biased region" description="Low complexity" evidence="19">
    <location>
        <begin position="17"/>
        <end position="48"/>
    </location>
</feature>
<sequence length="270" mass="29457">MSQDSILFTSTDSRLLSESPFLPSSFGSSSHTGPGGIDLSISELSLSDKPPEVAADDDGALLQDSEEPERINKQSGKLRHEKLQDDLFILRKLNTSLAGYNEALSDIGTQNERIAAQLEQTEALLNKYVGILSGSEQVARLIFDEQWQGGDNDERIIVQEQIESEERARALKLERAAAAQREKERLEQEAQERINQTEREQAEKDRKERAASRGGVRGVRGTRASMRASSRGTSRGAISSSGRASATTAPTASSSGTRGTSHTRLGRRTS</sequence>
<dbReference type="GO" id="GO:0072686">
    <property type="term" value="C:mitotic spindle"/>
    <property type="evidence" value="ECO:0007669"/>
    <property type="project" value="InterPro"/>
</dbReference>
<evidence type="ECO:0000256" key="3">
    <source>
        <dbReference type="ARBA" id="ARBA00004629"/>
    </source>
</evidence>
<evidence type="ECO:0000256" key="11">
    <source>
        <dbReference type="ARBA" id="ARBA00022838"/>
    </source>
</evidence>
<dbReference type="GO" id="GO:0042729">
    <property type="term" value="C:DASH complex"/>
    <property type="evidence" value="ECO:0007669"/>
    <property type="project" value="InterPro"/>
</dbReference>
<accession>A0AAD6TZ89</accession>
<evidence type="ECO:0000256" key="17">
    <source>
        <dbReference type="ARBA" id="ARBA00044152"/>
    </source>
</evidence>
<dbReference type="Pfam" id="PF08651">
    <property type="entry name" value="DASH_Duo1"/>
    <property type="match status" value="1"/>
</dbReference>
<dbReference type="PANTHER" id="PTHR28216">
    <property type="entry name" value="DASH COMPLEX SUBUNIT DUO1"/>
    <property type="match status" value="1"/>
</dbReference>
<evidence type="ECO:0000256" key="18">
    <source>
        <dbReference type="ARBA" id="ARBA00044358"/>
    </source>
</evidence>
<keyword evidence="16" id="KW-0137">Centromere</keyword>
<evidence type="ECO:0000256" key="7">
    <source>
        <dbReference type="ARBA" id="ARBA00022618"/>
    </source>
</evidence>
<evidence type="ECO:0000256" key="13">
    <source>
        <dbReference type="ARBA" id="ARBA00023212"/>
    </source>
</evidence>
<evidence type="ECO:0000256" key="2">
    <source>
        <dbReference type="ARBA" id="ARBA00004186"/>
    </source>
</evidence>
<dbReference type="PANTHER" id="PTHR28216:SF1">
    <property type="entry name" value="DASH COMPLEX SUBUNIT DUO1"/>
    <property type="match status" value="1"/>
</dbReference>
<protein>
    <recommendedName>
        <fullName evidence="17">DASH complex subunit DUO1</fullName>
    </recommendedName>
    <alternativeName>
        <fullName evidence="18">Outer kinetochore protein DUO1</fullName>
    </alternativeName>
</protein>
<dbReference type="InterPro" id="IPR013960">
    <property type="entry name" value="DASH_Duo1"/>
</dbReference>
<reference evidence="20" key="1">
    <citation type="submission" date="2023-03" db="EMBL/GenBank/DDBJ databases">
        <title>Massive genome expansion in bonnet fungi (Mycena s.s.) driven by repeated elements and novel gene families across ecological guilds.</title>
        <authorList>
            <consortium name="Lawrence Berkeley National Laboratory"/>
            <person name="Harder C.B."/>
            <person name="Miyauchi S."/>
            <person name="Viragh M."/>
            <person name="Kuo A."/>
            <person name="Thoen E."/>
            <person name="Andreopoulos B."/>
            <person name="Lu D."/>
            <person name="Skrede I."/>
            <person name="Drula E."/>
            <person name="Henrissat B."/>
            <person name="Morin E."/>
            <person name="Kohler A."/>
            <person name="Barry K."/>
            <person name="LaButti K."/>
            <person name="Morin E."/>
            <person name="Salamov A."/>
            <person name="Lipzen A."/>
            <person name="Mereny Z."/>
            <person name="Hegedus B."/>
            <person name="Baldrian P."/>
            <person name="Stursova M."/>
            <person name="Weitz H."/>
            <person name="Taylor A."/>
            <person name="Grigoriev I.V."/>
            <person name="Nagy L.G."/>
            <person name="Martin F."/>
            <person name="Kauserud H."/>
        </authorList>
    </citation>
    <scope>NUCLEOTIDE SEQUENCE</scope>
    <source>
        <strain evidence="20">CBHHK173m</strain>
    </source>
</reference>
<evidence type="ECO:0000256" key="15">
    <source>
        <dbReference type="ARBA" id="ARBA00023306"/>
    </source>
</evidence>
<comment type="subcellular location">
    <subcellularLocation>
        <location evidence="3">Chromosome</location>
        <location evidence="3">Centromere</location>
        <location evidence="3">Kinetochore</location>
    </subcellularLocation>
    <subcellularLocation>
        <location evidence="2">Cytoplasm</location>
        <location evidence="2">Cytoskeleton</location>
        <location evidence="2">Spindle</location>
    </subcellularLocation>
    <subcellularLocation>
        <location evidence="1">Nucleus</location>
    </subcellularLocation>
</comment>
<keyword evidence="8" id="KW-0493">Microtubule</keyword>
<evidence type="ECO:0000256" key="5">
    <source>
        <dbReference type="ARBA" id="ARBA00022454"/>
    </source>
</evidence>
<evidence type="ECO:0000256" key="16">
    <source>
        <dbReference type="ARBA" id="ARBA00023328"/>
    </source>
</evidence>
<evidence type="ECO:0000313" key="21">
    <source>
        <dbReference type="Proteomes" id="UP001222325"/>
    </source>
</evidence>
<evidence type="ECO:0000256" key="14">
    <source>
        <dbReference type="ARBA" id="ARBA00023242"/>
    </source>
</evidence>
<feature type="compositionally biased region" description="Acidic residues" evidence="19">
    <location>
        <begin position="54"/>
        <end position="67"/>
    </location>
</feature>
<dbReference type="GO" id="GO:0007059">
    <property type="term" value="P:chromosome segregation"/>
    <property type="evidence" value="ECO:0007669"/>
    <property type="project" value="UniProtKB-KW"/>
</dbReference>
<dbReference type="GO" id="GO:0005874">
    <property type="term" value="C:microtubule"/>
    <property type="evidence" value="ECO:0007669"/>
    <property type="project" value="UniProtKB-KW"/>
</dbReference>
<evidence type="ECO:0000256" key="6">
    <source>
        <dbReference type="ARBA" id="ARBA00022490"/>
    </source>
</evidence>
<keyword evidence="12" id="KW-0175">Coiled coil</keyword>
<keyword evidence="10" id="KW-0159">Chromosome partition</keyword>
<evidence type="ECO:0000256" key="10">
    <source>
        <dbReference type="ARBA" id="ARBA00022829"/>
    </source>
</evidence>
<name>A0AAD6TZ89_9AGAR</name>
<evidence type="ECO:0000256" key="1">
    <source>
        <dbReference type="ARBA" id="ARBA00004123"/>
    </source>
</evidence>
<proteinExistence type="inferred from homology"/>
<keyword evidence="9" id="KW-0498">Mitosis</keyword>
<evidence type="ECO:0000256" key="4">
    <source>
        <dbReference type="ARBA" id="ARBA00005366"/>
    </source>
</evidence>
<dbReference type="EMBL" id="JARJCN010000038">
    <property type="protein sequence ID" value="KAJ7084418.1"/>
    <property type="molecule type" value="Genomic_DNA"/>
</dbReference>
<dbReference type="AlphaFoldDB" id="A0AAD6TZ89"/>
<evidence type="ECO:0000256" key="8">
    <source>
        <dbReference type="ARBA" id="ARBA00022701"/>
    </source>
</evidence>
<keyword evidence="21" id="KW-1185">Reference proteome</keyword>
<feature type="compositionally biased region" description="Basic and acidic residues" evidence="19">
    <location>
        <begin position="182"/>
        <end position="211"/>
    </location>
</feature>
<evidence type="ECO:0000256" key="9">
    <source>
        <dbReference type="ARBA" id="ARBA00022776"/>
    </source>
</evidence>
<evidence type="ECO:0000256" key="19">
    <source>
        <dbReference type="SAM" id="MobiDB-lite"/>
    </source>
</evidence>
<organism evidence="20 21">
    <name type="scientific">Mycena belliarum</name>
    <dbReference type="NCBI Taxonomy" id="1033014"/>
    <lineage>
        <taxon>Eukaryota</taxon>
        <taxon>Fungi</taxon>
        <taxon>Dikarya</taxon>
        <taxon>Basidiomycota</taxon>
        <taxon>Agaricomycotina</taxon>
        <taxon>Agaricomycetes</taxon>
        <taxon>Agaricomycetidae</taxon>
        <taxon>Agaricales</taxon>
        <taxon>Marasmiineae</taxon>
        <taxon>Mycenaceae</taxon>
        <taxon>Mycena</taxon>
    </lineage>
</organism>
<dbReference type="GO" id="GO:0000278">
    <property type="term" value="P:mitotic cell cycle"/>
    <property type="evidence" value="ECO:0007669"/>
    <property type="project" value="InterPro"/>
</dbReference>
<evidence type="ECO:0000313" key="20">
    <source>
        <dbReference type="EMBL" id="KAJ7084418.1"/>
    </source>
</evidence>
<keyword evidence="14" id="KW-0539">Nucleus</keyword>
<keyword evidence="13" id="KW-0206">Cytoskeleton</keyword>
<feature type="region of interest" description="Disordered" evidence="19">
    <location>
        <begin position="17"/>
        <end position="77"/>
    </location>
</feature>
<comment type="caution">
    <text evidence="20">The sequence shown here is derived from an EMBL/GenBank/DDBJ whole genome shotgun (WGS) entry which is preliminary data.</text>
</comment>
<feature type="compositionally biased region" description="Low complexity" evidence="19">
    <location>
        <begin position="219"/>
        <end position="263"/>
    </location>
</feature>
<dbReference type="Proteomes" id="UP001222325">
    <property type="component" value="Unassembled WGS sequence"/>
</dbReference>
<keyword evidence="11" id="KW-0995">Kinetochore</keyword>
<keyword evidence="5" id="KW-0158">Chromosome</keyword>